<dbReference type="PROSITE" id="PS50231">
    <property type="entry name" value="RICIN_B_LECTIN"/>
    <property type="match status" value="1"/>
</dbReference>
<evidence type="ECO:0000313" key="4">
    <source>
        <dbReference type="Proteomes" id="UP000540423"/>
    </source>
</evidence>
<dbReference type="SMART" id="SM00458">
    <property type="entry name" value="RICIN"/>
    <property type="match status" value="1"/>
</dbReference>
<keyword evidence="4" id="KW-1185">Reference proteome</keyword>
<accession>A0A7X0HNI2</accession>
<organism evidence="3 4">
    <name type="scientific">Streptomyces candidus</name>
    <dbReference type="NCBI Taxonomy" id="67283"/>
    <lineage>
        <taxon>Bacteria</taxon>
        <taxon>Bacillati</taxon>
        <taxon>Actinomycetota</taxon>
        <taxon>Actinomycetes</taxon>
        <taxon>Kitasatosporales</taxon>
        <taxon>Streptomycetaceae</taxon>
        <taxon>Streptomyces</taxon>
    </lineage>
</organism>
<dbReference type="InterPro" id="IPR035992">
    <property type="entry name" value="Ricin_B-like_lectins"/>
</dbReference>
<dbReference type="Proteomes" id="UP000540423">
    <property type="component" value="Unassembled WGS sequence"/>
</dbReference>
<evidence type="ECO:0000256" key="1">
    <source>
        <dbReference type="SAM" id="SignalP"/>
    </source>
</evidence>
<dbReference type="EMBL" id="JACHEM010000025">
    <property type="protein sequence ID" value="MBB6439612.1"/>
    <property type="molecule type" value="Genomic_DNA"/>
</dbReference>
<evidence type="ECO:0000259" key="2">
    <source>
        <dbReference type="SMART" id="SM00458"/>
    </source>
</evidence>
<feature type="signal peptide" evidence="1">
    <location>
        <begin position="1"/>
        <end position="19"/>
    </location>
</feature>
<feature type="chain" id="PRO_5039586989" description="Ricin B lectin domain-containing protein" evidence="1">
    <location>
        <begin position="20"/>
        <end position="147"/>
    </location>
</feature>
<keyword evidence="1" id="KW-0732">Signal</keyword>
<dbReference type="RefSeq" id="WP_185036152.1">
    <property type="nucleotide sequence ID" value="NZ_BNBN01000020.1"/>
</dbReference>
<dbReference type="CDD" id="cd23415">
    <property type="entry name" value="beta-trefoil_Ricin_AH"/>
    <property type="match status" value="1"/>
</dbReference>
<comment type="caution">
    <text evidence="3">The sequence shown here is derived from an EMBL/GenBank/DDBJ whole genome shotgun (WGS) entry which is preliminary data.</text>
</comment>
<gene>
    <name evidence="3" type="ORF">HNQ79_006124</name>
</gene>
<dbReference type="Pfam" id="PF00652">
    <property type="entry name" value="Ricin_B_lectin"/>
    <property type="match status" value="1"/>
</dbReference>
<dbReference type="AlphaFoldDB" id="A0A7X0HNI2"/>
<sequence>MIVAAAAMMTGLNVPSATAAAARSAFEGVPRTNKCLDYRSDPGFGVYLTDCNGGGYQTWYWDDALDYTALRQKATGLCLTVRSGLLAMKPCLAGDKAAYWSVQLYAEGAMILNKATETCLARNTLDRVQLSFCTGGTSQRWTVRNLG</sequence>
<dbReference type="SUPFAM" id="SSF50370">
    <property type="entry name" value="Ricin B-like lectins"/>
    <property type="match status" value="1"/>
</dbReference>
<dbReference type="Gene3D" id="2.80.10.50">
    <property type="match status" value="1"/>
</dbReference>
<proteinExistence type="predicted"/>
<evidence type="ECO:0000313" key="3">
    <source>
        <dbReference type="EMBL" id="MBB6439612.1"/>
    </source>
</evidence>
<dbReference type="InterPro" id="IPR000772">
    <property type="entry name" value="Ricin_B_lectin"/>
</dbReference>
<feature type="domain" description="Ricin B lectin" evidence="2">
    <location>
        <begin position="22"/>
        <end position="144"/>
    </location>
</feature>
<protein>
    <recommendedName>
        <fullName evidence="2">Ricin B lectin domain-containing protein</fullName>
    </recommendedName>
</protein>
<reference evidence="3 4" key="1">
    <citation type="submission" date="2020-08" db="EMBL/GenBank/DDBJ databases">
        <title>Genomic Encyclopedia of Type Strains, Phase IV (KMG-IV): sequencing the most valuable type-strain genomes for metagenomic binning, comparative biology and taxonomic classification.</title>
        <authorList>
            <person name="Goeker M."/>
        </authorList>
    </citation>
    <scope>NUCLEOTIDE SEQUENCE [LARGE SCALE GENOMIC DNA]</scope>
    <source>
        <strain evidence="3 4">DSM 40141</strain>
    </source>
</reference>
<name>A0A7X0HNI2_9ACTN</name>